<feature type="domain" description="Rhodanese" evidence="2">
    <location>
        <begin position="13"/>
        <end position="120"/>
    </location>
</feature>
<evidence type="ECO:0000313" key="4">
    <source>
        <dbReference type="Proteomes" id="UP001061302"/>
    </source>
</evidence>
<organism evidence="3 4">
    <name type="scientific">Chitiniphilus purpureus</name>
    <dbReference type="NCBI Taxonomy" id="2981137"/>
    <lineage>
        <taxon>Bacteria</taxon>
        <taxon>Pseudomonadati</taxon>
        <taxon>Pseudomonadota</taxon>
        <taxon>Betaproteobacteria</taxon>
        <taxon>Neisseriales</taxon>
        <taxon>Chitinibacteraceae</taxon>
        <taxon>Chitiniphilus</taxon>
    </lineage>
</organism>
<reference evidence="3" key="1">
    <citation type="submission" date="2022-10" db="EMBL/GenBank/DDBJ databases">
        <title>Chitiniphilus purpureus sp. nov., a novel chitin-degrading bacterium isolated from crawfish pond sediment.</title>
        <authorList>
            <person name="Li K."/>
        </authorList>
    </citation>
    <scope>NUCLEOTIDE SEQUENCE</scope>
    <source>
        <strain evidence="3">CD1</strain>
    </source>
</reference>
<dbReference type="Pfam" id="PF00581">
    <property type="entry name" value="Rhodanese"/>
    <property type="match status" value="2"/>
</dbReference>
<dbReference type="PROSITE" id="PS50206">
    <property type="entry name" value="RHODANESE_3"/>
    <property type="match status" value="2"/>
</dbReference>
<dbReference type="EMBL" id="CP106753">
    <property type="protein sequence ID" value="UXY15890.1"/>
    <property type="molecule type" value="Genomic_DNA"/>
</dbReference>
<dbReference type="Gene3D" id="3.40.250.10">
    <property type="entry name" value="Rhodanese-like domain"/>
    <property type="match status" value="2"/>
</dbReference>
<dbReference type="InterPro" id="IPR051126">
    <property type="entry name" value="Thiosulfate_sulfurtransferase"/>
</dbReference>
<keyword evidence="1" id="KW-0677">Repeat</keyword>
<dbReference type="SMART" id="SM00450">
    <property type="entry name" value="RHOD"/>
    <property type="match status" value="2"/>
</dbReference>
<name>A0ABY6DNE5_9NEIS</name>
<accession>A0ABY6DNE5</accession>
<evidence type="ECO:0000256" key="1">
    <source>
        <dbReference type="ARBA" id="ARBA00022737"/>
    </source>
</evidence>
<gene>
    <name evidence="3" type="ORF">N8I74_02415</name>
</gene>
<feature type="domain" description="Rhodanese" evidence="2">
    <location>
        <begin position="143"/>
        <end position="255"/>
    </location>
</feature>
<dbReference type="PANTHER" id="PTHR43855">
    <property type="entry name" value="THIOSULFATE SULFURTRANSFERASE"/>
    <property type="match status" value="1"/>
</dbReference>
<dbReference type="PANTHER" id="PTHR43855:SF1">
    <property type="entry name" value="THIOSULFATE SULFURTRANSFERASE"/>
    <property type="match status" value="1"/>
</dbReference>
<protein>
    <submittedName>
        <fullName evidence="3">Rhodanese-like domain-containing protein</fullName>
    </submittedName>
</protein>
<dbReference type="RefSeq" id="WP_263125327.1">
    <property type="nucleotide sequence ID" value="NZ_CP106753.1"/>
</dbReference>
<evidence type="ECO:0000259" key="2">
    <source>
        <dbReference type="PROSITE" id="PS50206"/>
    </source>
</evidence>
<dbReference type="InterPro" id="IPR001763">
    <property type="entry name" value="Rhodanese-like_dom"/>
</dbReference>
<dbReference type="SUPFAM" id="SSF52821">
    <property type="entry name" value="Rhodanese/Cell cycle control phosphatase"/>
    <property type="match status" value="2"/>
</dbReference>
<dbReference type="Proteomes" id="UP001061302">
    <property type="component" value="Chromosome"/>
</dbReference>
<proteinExistence type="predicted"/>
<keyword evidence="4" id="KW-1185">Reference proteome</keyword>
<sequence>MSSPLVSAAQAHALSQARFLDVRARLQYEAGQMPGAIHLEPRAWRERARNPATGLDQTASWAAELTRLGLHGPAPVVVYDDGSMTEAARAWFILQLSGVTAFVVNGGAPALLGTFGSHEEAIGITAPVSARLVEKAVLAQQVAARTARIWDARTPAEFEGSKADSYARGGHIPGGINIDHRQCFDDTGLIKPPQALRAILCAAGFDPGQQITTHCGSGGRGSFAGLVAAAAGFEQVGVYYQGFSEWAADSTLAVETGA</sequence>
<evidence type="ECO:0000313" key="3">
    <source>
        <dbReference type="EMBL" id="UXY15890.1"/>
    </source>
</evidence>
<dbReference type="InterPro" id="IPR036873">
    <property type="entry name" value="Rhodanese-like_dom_sf"/>
</dbReference>